<name>A0A9P9J324_9HYPO</name>
<evidence type="ECO:0000313" key="4">
    <source>
        <dbReference type="Proteomes" id="UP000717696"/>
    </source>
</evidence>
<keyword evidence="4" id="KW-1185">Reference proteome</keyword>
<evidence type="ECO:0000313" key="3">
    <source>
        <dbReference type="EMBL" id="KAH7147032.1"/>
    </source>
</evidence>
<feature type="domain" description="2EXR" evidence="2">
    <location>
        <begin position="72"/>
        <end position="167"/>
    </location>
</feature>
<evidence type="ECO:0000259" key="2">
    <source>
        <dbReference type="Pfam" id="PF20150"/>
    </source>
</evidence>
<evidence type="ECO:0000256" key="1">
    <source>
        <dbReference type="SAM" id="MobiDB-lite"/>
    </source>
</evidence>
<feature type="region of interest" description="Disordered" evidence="1">
    <location>
        <begin position="37"/>
        <end position="70"/>
    </location>
</feature>
<reference evidence="3" key="1">
    <citation type="journal article" date="2021" name="Nat. Commun.">
        <title>Genetic determinants of endophytism in the Arabidopsis root mycobiome.</title>
        <authorList>
            <person name="Mesny F."/>
            <person name="Miyauchi S."/>
            <person name="Thiergart T."/>
            <person name="Pickel B."/>
            <person name="Atanasova L."/>
            <person name="Karlsson M."/>
            <person name="Huettel B."/>
            <person name="Barry K.W."/>
            <person name="Haridas S."/>
            <person name="Chen C."/>
            <person name="Bauer D."/>
            <person name="Andreopoulos W."/>
            <person name="Pangilinan J."/>
            <person name="LaButti K."/>
            <person name="Riley R."/>
            <person name="Lipzen A."/>
            <person name="Clum A."/>
            <person name="Drula E."/>
            <person name="Henrissat B."/>
            <person name="Kohler A."/>
            <person name="Grigoriev I.V."/>
            <person name="Martin F.M."/>
            <person name="Hacquard S."/>
        </authorList>
    </citation>
    <scope>NUCLEOTIDE SEQUENCE</scope>
    <source>
        <strain evidence="3">MPI-CAGE-AT-0021</strain>
    </source>
</reference>
<dbReference type="PANTHER" id="PTHR35910:SF6">
    <property type="entry name" value="2EXR DOMAIN-CONTAINING PROTEIN"/>
    <property type="match status" value="1"/>
</dbReference>
<accession>A0A9P9J324</accession>
<proteinExistence type="predicted"/>
<dbReference type="PANTHER" id="PTHR35910">
    <property type="entry name" value="2EXR DOMAIN-CONTAINING PROTEIN"/>
    <property type="match status" value="1"/>
</dbReference>
<comment type="caution">
    <text evidence="3">The sequence shown here is derived from an EMBL/GenBank/DDBJ whole genome shotgun (WGS) entry which is preliminary data.</text>
</comment>
<dbReference type="EMBL" id="JAGMUU010000008">
    <property type="protein sequence ID" value="KAH7147032.1"/>
    <property type="molecule type" value="Genomic_DNA"/>
</dbReference>
<feature type="compositionally biased region" description="Polar residues" evidence="1">
    <location>
        <begin position="53"/>
        <end position="70"/>
    </location>
</feature>
<dbReference type="Proteomes" id="UP000717696">
    <property type="component" value="Unassembled WGS sequence"/>
</dbReference>
<dbReference type="AlphaFoldDB" id="A0A9P9J324"/>
<gene>
    <name evidence="3" type="ORF">B0J13DRAFT_553097</name>
</gene>
<organism evidence="3 4">
    <name type="scientific">Dactylonectria estremocensis</name>
    <dbReference type="NCBI Taxonomy" id="1079267"/>
    <lineage>
        <taxon>Eukaryota</taxon>
        <taxon>Fungi</taxon>
        <taxon>Dikarya</taxon>
        <taxon>Ascomycota</taxon>
        <taxon>Pezizomycotina</taxon>
        <taxon>Sordariomycetes</taxon>
        <taxon>Hypocreomycetidae</taxon>
        <taxon>Hypocreales</taxon>
        <taxon>Nectriaceae</taxon>
        <taxon>Dactylonectria</taxon>
    </lineage>
</organism>
<sequence length="403" mass="45490">MRVSARVEDGEIACRAFSYAPFASHVVPRSWRYVKTGPKPPWKPPGGRGKADISQTTPPSTRNPPSHTHSQFSQFQRLSTELQIMIWKETVTPQVLIALQFWFIDWNQLPPKSTPFFLLYPRGKKPPTFRDITLFHICKQTRELAILWYCLAAPKTGILFNPEIDVVHIGRVEQNHHPSDQNQGGFRNVTASPHWKRGYKHIETLRIDGTRVLDGRKGGVFVQRHFTGVHRALRRSSQNITPWTFANPGMYAVYDPGLFHHVHITRALVDWGQLERFLITEVRPALAGNSGLDPALEVLLVQKSFQWWKMATPNAKEVVISVVGNYGYAACLSSKQVTGLVELLQKLVRIVYCTTVSDVNMGWDAKTMIVFDRSDEKSLARYLGVSPAMFSGQCGLLGSLTDG</sequence>
<dbReference type="InterPro" id="IPR045518">
    <property type="entry name" value="2EXR"/>
</dbReference>
<protein>
    <recommendedName>
        <fullName evidence="2">2EXR domain-containing protein</fullName>
    </recommendedName>
</protein>
<dbReference type="Pfam" id="PF20150">
    <property type="entry name" value="2EXR"/>
    <property type="match status" value="1"/>
</dbReference>